<evidence type="ECO:0000259" key="1">
    <source>
        <dbReference type="Pfam" id="PF03949"/>
    </source>
</evidence>
<dbReference type="EMBL" id="JBBPBM010000028">
    <property type="protein sequence ID" value="KAK8537352.1"/>
    <property type="molecule type" value="Genomic_DNA"/>
</dbReference>
<feature type="domain" description="Malic enzyme NAD-binding" evidence="1">
    <location>
        <begin position="58"/>
        <end position="150"/>
    </location>
</feature>
<dbReference type="Proteomes" id="UP001472677">
    <property type="component" value="Unassembled WGS sequence"/>
</dbReference>
<protein>
    <recommendedName>
        <fullName evidence="1">Malic enzyme NAD-binding domain-containing protein</fullName>
    </recommendedName>
</protein>
<gene>
    <name evidence="2" type="ORF">V6N12_043518</name>
</gene>
<dbReference type="SUPFAM" id="SSF51735">
    <property type="entry name" value="NAD(P)-binding Rossmann-fold domains"/>
    <property type="match status" value="1"/>
</dbReference>
<reference evidence="2 3" key="1">
    <citation type="journal article" date="2024" name="G3 (Bethesda)">
        <title>Genome assembly of Hibiscus sabdariffa L. provides insights into metabolisms of medicinal natural products.</title>
        <authorList>
            <person name="Kim T."/>
        </authorList>
    </citation>
    <scope>NUCLEOTIDE SEQUENCE [LARGE SCALE GENOMIC DNA]</scope>
    <source>
        <strain evidence="2">TK-2024</strain>
        <tissue evidence="2">Old leaves</tissue>
    </source>
</reference>
<dbReference type="InterPro" id="IPR012302">
    <property type="entry name" value="Malic_NAD-bd"/>
</dbReference>
<sequence length="188" mass="21028">MMFLCMMPLILSTQDPFAQFRAINFSMDCLHVEENGLFDPSEHGISQFEETSYHGSASQMECTTEGAYTWPEGHAIFASGSPFDTLEHNDKVFVPGQANNAYIFPGFGLGVIMSGVSVHDDMLLAAYKYIIFFERDLVHREALLAPLRQVLHYQIAGTLLQRFDIEPMFASSNHVSPTPMLLGVFIPV</sequence>
<dbReference type="InterPro" id="IPR036291">
    <property type="entry name" value="NAD(P)-bd_dom_sf"/>
</dbReference>
<evidence type="ECO:0000313" key="2">
    <source>
        <dbReference type="EMBL" id="KAK8537352.1"/>
    </source>
</evidence>
<keyword evidence="3" id="KW-1185">Reference proteome</keyword>
<dbReference type="PANTHER" id="PTHR23406">
    <property type="entry name" value="MALIC ENZYME-RELATED"/>
    <property type="match status" value="1"/>
</dbReference>
<name>A0ABR2DFL7_9ROSI</name>
<accession>A0ABR2DFL7</accession>
<comment type="caution">
    <text evidence="2">The sequence shown here is derived from an EMBL/GenBank/DDBJ whole genome shotgun (WGS) entry which is preliminary data.</text>
</comment>
<organism evidence="2 3">
    <name type="scientific">Hibiscus sabdariffa</name>
    <name type="common">roselle</name>
    <dbReference type="NCBI Taxonomy" id="183260"/>
    <lineage>
        <taxon>Eukaryota</taxon>
        <taxon>Viridiplantae</taxon>
        <taxon>Streptophyta</taxon>
        <taxon>Embryophyta</taxon>
        <taxon>Tracheophyta</taxon>
        <taxon>Spermatophyta</taxon>
        <taxon>Magnoliopsida</taxon>
        <taxon>eudicotyledons</taxon>
        <taxon>Gunneridae</taxon>
        <taxon>Pentapetalae</taxon>
        <taxon>rosids</taxon>
        <taxon>malvids</taxon>
        <taxon>Malvales</taxon>
        <taxon>Malvaceae</taxon>
        <taxon>Malvoideae</taxon>
        <taxon>Hibiscus</taxon>
    </lineage>
</organism>
<dbReference type="PANTHER" id="PTHR23406:SF64">
    <property type="entry name" value="NADP-DEPENDENT MALIC ENZYME 3"/>
    <property type="match status" value="1"/>
</dbReference>
<dbReference type="Pfam" id="PF03949">
    <property type="entry name" value="Malic_M"/>
    <property type="match status" value="1"/>
</dbReference>
<dbReference type="Gene3D" id="3.40.50.720">
    <property type="entry name" value="NAD(P)-binding Rossmann-like Domain"/>
    <property type="match status" value="1"/>
</dbReference>
<evidence type="ECO:0000313" key="3">
    <source>
        <dbReference type="Proteomes" id="UP001472677"/>
    </source>
</evidence>
<proteinExistence type="predicted"/>